<sequence>VHLPDSKETLETLCGYVQAKRRLQHSHQPLSINPSMIPHLLPSSVSATIKKPAIVPPPLRSACFGSGKKLGMGSGKLMEVDLLLLDAKVGNVARDQWKSMSYVVFQVRPAIVPPPLRSACFGSGKKLGMGSGELMEVDLLLLDAKVVPYCFET</sequence>
<evidence type="ECO:0000313" key="1">
    <source>
        <dbReference type="EnsemblPlants" id="Bo2g050690.1"/>
    </source>
</evidence>
<dbReference type="Proteomes" id="UP000032141">
    <property type="component" value="Chromosome C2"/>
</dbReference>
<dbReference type="Gramene" id="Bo2g050690.1">
    <property type="protein sequence ID" value="Bo2g050690.1"/>
    <property type="gene ID" value="Bo2g050690"/>
</dbReference>
<evidence type="ECO:0000313" key="2">
    <source>
        <dbReference type="Proteomes" id="UP000032141"/>
    </source>
</evidence>
<name>A0A0D3AN11_BRAOL</name>
<reference evidence="1" key="2">
    <citation type="submission" date="2015-03" db="UniProtKB">
        <authorList>
            <consortium name="EnsemblPlants"/>
        </authorList>
    </citation>
    <scope>IDENTIFICATION</scope>
</reference>
<dbReference type="AlphaFoldDB" id="A0A0D3AN11"/>
<proteinExistence type="predicted"/>
<dbReference type="HOGENOM" id="CLU_1717916_0_0_1"/>
<protein>
    <submittedName>
        <fullName evidence="1">Uncharacterized protein</fullName>
    </submittedName>
</protein>
<organism evidence="1 2">
    <name type="scientific">Brassica oleracea var. oleracea</name>
    <dbReference type="NCBI Taxonomy" id="109376"/>
    <lineage>
        <taxon>Eukaryota</taxon>
        <taxon>Viridiplantae</taxon>
        <taxon>Streptophyta</taxon>
        <taxon>Embryophyta</taxon>
        <taxon>Tracheophyta</taxon>
        <taxon>Spermatophyta</taxon>
        <taxon>Magnoliopsida</taxon>
        <taxon>eudicotyledons</taxon>
        <taxon>Gunneridae</taxon>
        <taxon>Pentapetalae</taxon>
        <taxon>rosids</taxon>
        <taxon>malvids</taxon>
        <taxon>Brassicales</taxon>
        <taxon>Brassicaceae</taxon>
        <taxon>Brassiceae</taxon>
        <taxon>Brassica</taxon>
    </lineage>
</organism>
<dbReference type="EnsemblPlants" id="Bo2g050690.1">
    <property type="protein sequence ID" value="Bo2g050690.1"/>
    <property type="gene ID" value="Bo2g050690"/>
</dbReference>
<keyword evidence="2" id="KW-1185">Reference proteome</keyword>
<accession>A0A0D3AN11</accession>
<reference evidence="1 2" key="1">
    <citation type="journal article" date="2014" name="Genome Biol.">
        <title>Transcriptome and methylome profiling reveals relics of genome dominance in the mesopolyploid Brassica oleracea.</title>
        <authorList>
            <person name="Parkin I.A."/>
            <person name="Koh C."/>
            <person name="Tang H."/>
            <person name="Robinson S.J."/>
            <person name="Kagale S."/>
            <person name="Clarke W.E."/>
            <person name="Town C.D."/>
            <person name="Nixon J."/>
            <person name="Krishnakumar V."/>
            <person name="Bidwell S.L."/>
            <person name="Denoeud F."/>
            <person name="Belcram H."/>
            <person name="Links M.G."/>
            <person name="Just J."/>
            <person name="Clarke C."/>
            <person name="Bender T."/>
            <person name="Huebert T."/>
            <person name="Mason A.S."/>
            <person name="Pires J.C."/>
            <person name="Barker G."/>
            <person name="Moore J."/>
            <person name="Walley P.G."/>
            <person name="Manoli S."/>
            <person name="Batley J."/>
            <person name="Edwards D."/>
            <person name="Nelson M.N."/>
            <person name="Wang X."/>
            <person name="Paterson A.H."/>
            <person name="King G."/>
            <person name="Bancroft I."/>
            <person name="Chalhoub B."/>
            <person name="Sharpe A.G."/>
        </authorList>
    </citation>
    <scope>NUCLEOTIDE SEQUENCE</scope>
    <source>
        <strain evidence="1 2">cv. TO1000</strain>
    </source>
</reference>